<gene>
    <name evidence="4" type="ORF">BDV95DRAFT_607873</name>
</gene>
<dbReference type="OrthoDB" id="3783411at2759"/>
<dbReference type="PANTHER" id="PTHR38795:SF1">
    <property type="entry name" value="DUF6604 DOMAIN-CONTAINING PROTEIN"/>
    <property type="match status" value="1"/>
</dbReference>
<reference evidence="4 5" key="1">
    <citation type="submission" date="2020-01" db="EMBL/GenBank/DDBJ databases">
        <authorList>
            <consortium name="DOE Joint Genome Institute"/>
            <person name="Haridas S."/>
            <person name="Albert R."/>
            <person name="Binder M."/>
            <person name="Bloem J."/>
            <person name="Labutti K."/>
            <person name="Salamov A."/>
            <person name="Andreopoulos B."/>
            <person name="Baker S.E."/>
            <person name="Barry K."/>
            <person name="Bills G."/>
            <person name="Bluhm B.H."/>
            <person name="Cannon C."/>
            <person name="Castanera R."/>
            <person name="Culley D.E."/>
            <person name="Daum C."/>
            <person name="Ezra D."/>
            <person name="Gonzalez J.B."/>
            <person name="Henrissat B."/>
            <person name="Kuo A."/>
            <person name="Liang C."/>
            <person name="Lipzen A."/>
            <person name="Lutzoni F."/>
            <person name="Magnuson J."/>
            <person name="Mondo S."/>
            <person name="Nolan M."/>
            <person name="Ohm R."/>
            <person name="Pangilinan J."/>
            <person name="Park H.-J.H."/>
            <person name="Ramirez L."/>
            <person name="Alfaro M."/>
            <person name="Sun H."/>
            <person name="Tritt A."/>
            <person name="Yoshinaga Y."/>
            <person name="Zwiers L.-H.L."/>
            <person name="Turgeon B.G."/>
            <person name="Goodwin S.B."/>
            <person name="Spatafora J.W."/>
            <person name="Crous P.W."/>
            <person name="Grigoriev I.V."/>
        </authorList>
    </citation>
    <scope>NUCLEOTIDE SEQUENCE [LARGE SCALE GENOMIC DNA]</scope>
    <source>
        <strain evidence="4 5">CBS 611.86</strain>
    </source>
</reference>
<feature type="compositionally biased region" description="Polar residues" evidence="1">
    <location>
        <begin position="121"/>
        <end position="136"/>
    </location>
</feature>
<dbReference type="Pfam" id="PF20253">
    <property type="entry name" value="DUF6604"/>
    <property type="match status" value="1"/>
</dbReference>
<name>A0A7C8I4M2_9PLEO</name>
<evidence type="ECO:0000313" key="5">
    <source>
        <dbReference type="Proteomes" id="UP000481861"/>
    </source>
</evidence>
<feature type="compositionally biased region" description="Polar residues" evidence="1">
    <location>
        <begin position="30"/>
        <end position="41"/>
    </location>
</feature>
<evidence type="ECO:0000313" key="4">
    <source>
        <dbReference type="EMBL" id="KAF2870737.1"/>
    </source>
</evidence>
<feature type="region of interest" description="Disordered" evidence="1">
    <location>
        <begin position="120"/>
        <end position="147"/>
    </location>
</feature>
<evidence type="ECO:0000256" key="2">
    <source>
        <dbReference type="SAM" id="SignalP"/>
    </source>
</evidence>
<feature type="region of interest" description="Disordered" evidence="1">
    <location>
        <begin position="983"/>
        <end position="1012"/>
    </location>
</feature>
<keyword evidence="5" id="KW-1185">Reference proteome</keyword>
<feature type="signal peptide" evidence="2">
    <location>
        <begin position="1"/>
        <end position="16"/>
    </location>
</feature>
<dbReference type="Proteomes" id="UP000481861">
    <property type="component" value="Unassembled WGS sequence"/>
</dbReference>
<dbReference type="AlphaFoldDB" id="A0A7C8I4M2"/>
<accession>A0A7C8I4M2</accession>
<feature type="region of interest" description="Disordered" evidence="1">
    <location>
        <begin position="27"/>
        <end position="56"/>
    </location>
</feature>
<feature type="compositionally biased region" description="Acidic residues" evidence="1">
    <location>
        <begin position="262"/>
        <end position="272"/>
    </location>
</feature>
<sequence length="1012" mass="114459">MRVAIIAFALVASVAASPFANAEPQAATPIATSSTNGTRATPTRGGHRNPHKEPTPTFKLGCNCAKPVIPGQLTGNEKCLFEFAAAMGCYYGARGGCPSPVLALRLTASECGYEVGKAQDVSANPTENPGSTNASGTDPPRDTPAKKTVRYTVNIRDWVPMAEKIASSESKLVVPRSITASFLRAIRLRTRESNWKKAFGGQDKETETNHKTHGFFTRNVLTKAFELLRPLADTSSARAGDETDGTELPSLASKFSKLSTEEPSEGDEADDEPRLEIPAVVIEYDDSDLEEELLNAIELFIEDVSSVRQSVGGIWEMYKADYVDIVVASLFTNTAIDVIRLAENELESLVKRPRKYPADKFPTWSLPIIFFYEKCKDIFDAETTIEAVIKGTPTLLPQYEGFFLPEGDYALFADFIGLRWFQFWQTKFGVDEMGCNKLDPSVFEKRVHPNLARVVEMCHLLQWNTFVTSKKVTDSFDLFEDEISRGVRYMTEHDEIPVWVTFGTQLYIDIQDILGDALRAPYLTLAALLKQCRGSLDQFLLNRASIPDYGLIRGQEIKKVLDVIKARITMHEAYVQKDLYNVTLANCVTHPYLSTLRKEDHSLLRQHPVMCGLLQYDLYLENHRNGLLFEEFTLGIFPMVYLYAAYRLRWPEAPAWPDMELLILRQDPDRLFYQDPYPASYKKILKCYTMASGMSPRCWTGDRRAKPEEAWSRDRCRHLADPSIITKFLDARFRDKVAYNRQADSVIMRWWKMSTEKATVKRLKRQMNASSSAHDNQILESEKKLARTKLRPDDMLKRLALFLESDSIDLYFDWLNLHHVCVGMFSTIYRNLVKCPVLKFKPEEYKYGQQTHINLTGQILQEAAAYETEYGNSSLMFQAQSAASGIRIATACMRELIGQPATESEHGMLWAGDAALTLTLGPTMHKGPVPYPGVFYVNPGPGHLTDLYRNWTDAQKRKSHSHTRTAEALKNRLDYAETVNENLWGHEQDPEEKEVNKKVKKGKGKGKGNAIW</sequence>
<organism evidence="4 5">
    <name type="scientific">Massariosphaeria phaeospora</name>
    <dbReference type="NCBI Taxonomy" id="100035"/>
    <lineage>
        <taxon>Eukaryota</taxon>
        <taxon>Fungi</taxon>
        <taxon>Dikarya</taxon>
        <taxon>Ascomycota</taxon>
        <taxon>Pezizomycotina</taxon>
        <taxon>Dothideomycetes</taxon>
        <taxon>Pleosporomycetidae</taxon>
        <taxon>Pleosporales</taxon>
        <taxon>Pleosporales incertae sedis</taxon>
        <taxon>Massariosphaeria</taxon>
    </lineage>
</organism>
<dbReference type="EMBL" id="JAADJZ010000013">
    <property type="protein sequence ID" value="KAF2870737.1"/>
    <property type="molecule type" value="Genomic_DNA"/>
</dbReference>
<feature type="chain" id="PRO_5028840301" description="DUF6604 domain-containing protein" evidence="2">
    <location>
        <begin position="17"/>
        <end position="1012"/>
    </location>
</feature>
<feature type="compositionally biased region" description="Basic and acidic residues" evidence="1">
    <location>
        <begin position="984"/>
        <end position="997"/>
    </location>
</feature>
<dbReference type="InterPro" id="IPR046539">
    <property type="entry name" value="DUF6604"/>
</dbReference>
<dbReference type="PANTHER" id="PTHR38795">
    <property type="entry name" value="DUF6604 DOMAIN-CONTAINING PROTEIN"/>
    <property type="match status" value="1"/>
</dbReference>
<evidence type="ECO:0000256" key="1">
    <source>
        <dbReference type="SAM" id="MobiDB-lite"/>
    </source>
</evidence>
<feature type="domain" description="DUF6604" evidence="3">
    <location>
        <begin position="107"/>
        <end position="347"/>
    </location>
</feature>
<feature type="region of interest" description="Disordered" evidence="1">
    <location>
        <begin position="236"/>
        <end position="272"/>
    </location>
</feature>
<keyword evidence="2" id="KW-0732">Signal</keyword>
<comment type="caution">
    <text evidence="4">The sequence shown here is derived from an EMBL/GenBank/DDBJ whole genome shotgun (WGS) entry which is preliminary data.</text>
</comment>
<proteinExistence type="predicted"/>
<evidence type="ECO:0000259" key="3">
    <source>
        <dbReference type="Pfam" id="PF20253"/>
    </source>
</evidence>
<protein>
    <recommendedName>
        <fullName evidence="3">DUF6604 domain-containing protein</fullName>
    </recommendedName>
</protein>